<feature type="signal peptide" evidence="1">
    <location>
        <begin position="1"/>
        <end position="23"/>
    </location>
</feature>
<protein>
    <submittedName>
        <fullName evidence="2">Uncharacterized protein</fullName>
    </submittedName>
</protein>
<name>A0A6G1E1Q1_9ORYZ</name>
<organism evidence="2 3">
    <name type="scientific">Oryza meyeriana var. granulata</name>
    <dbReference type="NCBI Taxonomy" id="110450"/>
    <lineage>
        <taxon>Eukaryota</taxon>
        <taxon>Viridiplantae</taxon>
        <taxon>Streptophyta</taxon>
        <taxon>Embryophyta</taxon>
        <taxon>Tracheophyta</taxon>
        <taxon>Spermatophyta</taxon>
        <taxon>Magnoliopsida</taxon>
        <taxon>Liliopsida</taxon>
        <taxon>Poales</taxon>
        <taxon>Poaceae</taxon>
        <taxon>BOP clade</taxon>
        <taxon>Oryzoideae</taxon>
        <taxon>Oryzeae</taxon>
        <taxon>Oryzinae</taxon>
        <taxon>Oryza</taxon>
        <taxon>Oryza meyeriana</taxon>
    </lineage>
</organism>
<feature type="non-terminal residue" evidence="2">
    <location>
        <position position="100"/>
    </location>
</feature>
<evidence type="ECO:0000313" key="2">
    <source>
        <dbReference type="EMBL" id="KAF0918728.1"/>
    </source>
</evidence>
<dbReference type="Pfam" id="PF14009">
    <property type="entry name" value="PADRE"/>
    <property type="match status" value="1"/>
</dbReference>
<proteinExistence type="predicted"/>
<dbReference type="Proteomes" id="UP000479710">
    <property type="component" value="Unassembled WGS sequence"/>
</dbReference>
<accession>A0A6G1E1Q1</accession>
<keyword evidence="1" id="KW-0732">Signal</keyword>
<dbReference type="AlphaFoldDB" id="A0A6G1E1Q1"/>
<evidence type="ECO:0000313" key="3">
    <source>
        <dbReference type="Proteomes" id="UP000479710"/>
    </source>
</evidence>
<gene>
    <name evidence="2" type="ORF">E2562_025848</name>
</gene>
<dbReference type="EMBL" id="SPHZ02000005">
    <property type="protein sequence ID" value="KAF0918728.1"/>
    <property type="molecule type" value="Genomic_DNA"/>
</dbReference>
<keyword evidence="3" id="KW-1185">Reference proteome</keyword>
<dbReference type="OrthoDB" id="1856818at2759"/>
<evidence type="ECO:0000256" key="1">
    <source>
        <dbReference type="SAM" id="SignalP"/>
    </source>
</evidence>
<feature type="chain" id="PRO_5026029142" evidence="1">
    <location>
        <begin position="24"/>
        <end position="100"/>
    </location>
</feature>
<sequence length="100" mass="10778">MGNTLRCCLACVLPCGVLDLVWIVHRNARVDEYGRAVSAGEVLGAHPNHMLRMPCSLQHGAVGRILIVSSELELKHGEIYFLIPAASVPEAKRRTSTSGG</sequence>
<dbReference type="InterPro" id="IPR025322">
    <property type="entry name" value="PADRE_dom"/>
</dbReference>
<comment type="caution">
    <text evidence="2">The sequence shown here is derived from an EMBL/GenBank/DDBJ whole genome shotgun (WGS) entry which is preliminary data.</text>
</comment>
<reference evidence="2 3" key="1">
    <citation type="submission" date="2019-11" db="EMBL/GenBank/DDBJ databases">
        <title>Whole genome sequence of Oryza granulata.</title>
        <authorList>
            <person name="Li W."/>
        </authorList>
    </citation>
    <scope>NUCLEOTIDE SEQUENCE [LARGE SCALE GENOMIC DNA]</scope>
    <source>
        <strain evidence="3">cv. Menghai</strain>
        <tissue evidence="2">Leaf</tissue>
    </source>
</reference>